<proteinExistence type="predicted"/>
<dbReference type="GO" id="GO:0000123">
    <property type="term" value="C:histone acetyltransferase complex"/>
    <property type="evidence" value="ECO:0007669"/>
    <property type="project" value="TreeGrafter"/>
</dbReference>
<evidence type="ECO:0000256" key="9">
    <source>
        <dbReference type="ARBA" id="ARBA00022853"/>
    </source>
</evidence>
<protein>
    <recommendedName>
        <fullName evidence="3">histone acetyltransferase</fullName>
        <ecNumber evidence="3">2.3.1.48</ecNumber>
    </recommendedName>
</protein>
<dbReference type="InterPro" id="IPR001965">
    <property type="entry name" value="Znf_PHD"/>
</dbReference>
<feature type="compositionally biased region" description="Low complexity" evidence="17">
    <location>
        <begin position="8"/>
        <end position="24"/>
    </location>
</feature>
<dbReference type="InterPro" id="IPR013083">
    <property type="entry name" value="Znf_RING/FYVE/PHD"/>
</dbReference>
<evidence type="ECO:0000256" key="8">
    <source>
        <dbReference type="ARBA" id="ARBA00022833"/>
    </source>
</evidence>
<dbReference type="SMART" id="SM00551">
    <property type="entry name" value="ZnF_TAZ"/>
    <property type="match status" value="2"/>
</dbReference>
<feature type="domain" description="ZZ-type" evidence="19">
    <location>
        <begin position="1546"/>
        <end position="1598"/>
    </location>
</feature>
<feature type="region of interest" description="Disordered" evidence="17">
    <location>
        <begin position="771"/>
        <end position="795"/>
    </location>
</feature>
<name>A0A4S8ITM4_MUSBA</name>
<keyword evidence="5" id="KW-0479">Metal-binding</keyword>
<dbReference type="FunFam" id="1.20.1020.10:FF:000003">
    <property type="entry name" value="Histone acetyltransferase HAC1-like protein"/>
    <property type="match status" value="1"/>
</dbReference>
<comment type="catalytic activity">
    <reaction evidence="15">
        <text>L-lysyl-[protein] + acetyl-CoA = N(6)-acetyl-L-lysyl-[protein] + CoA + H(+)</text>
        <dbReference type="Rhea" id="RHEA:45948"/>
        <dbReference type="Rhea" id="RHEA-COMP:9752"/>
        <dbReference type="Rhea" id="RHEA-COMP:10731"/>
        <dbReference type="ChEBI" id="CHEBI:15378"/>
        <dbReference type="ChEBI" id="CHEBI:29969"/>
        <dbReference type="ChEBI" id="CHEBI:57287"/>
        <dbReference type="ChEBI" id="CHEBI:57288"/>
        <dbReference type="ChEBI" id="CHEBI:61930"/>
        <dbReference type="EC" id="2.3.1.48"/>
    </reaction>
</comment>
<feature type="compositionally biased region" description="Low complexity" evidence="17">
    <location>
        <begin position="458"/>
        <end position="474"/>
    </location>
</feature>
<keyword evidence="6" id="KW-0677">Repeat</keyword>
<evidence type="ECO:0000256" key="13">
    <source>
        <dbReference type="ARBA" id="ARBA00023242"/>
    </source>
</evidence>
<dbReference type="SUPFAM" id="SSF57903">
    <property type="entry name" value="FYVE/PHD zinc finger"/>
    <property type="match status" value="1"/>
</dbReference>
<evidence type="ECO:0000259" key="19">
    <source>
        <dbReference type="PROSITE" id="PS50135"/>
    </source>
</evidence>
<evidence type="ECO:0000256" key="11">
    <source>
        <dbReference type="ARBA" id="ARBA00023159"/>
    </source>
</evidence>
<reference evidence="21 22" key="1">
    <citation type="journal article" date="2019" name="Nat. Plants">
        <title>Genome sequencing of Musa balbisiana reveals subgenome evolution and function divergence in polyploid bananas.</title>
        <authorList>
            <person name="Yao X."/>
        </authorList>
    </citation>
    <scope>NUCLEOTIDE SEQUENCE [LARGE SCALE GENOMIC DNA]</scope>
    <source>
        <strain evidence="22">cv. DH-PKW</strain>
        <tissue evidence="21">Leaves</tissue>
    </source>
</reference>
<evidence type="ECO:0000256" key="16">
    <source>
        <dbReference type="PROSITE-ProRule" id="PRU00228"/>
    </source>
</evidence>
<dbReference type="Pfam" id="PF02135">
    <property type="entry name" value="zf-TAZ"/>
    <property type="match status" value="2"/>
</dbReference>
<dbReference type="GO" id="GO:0003713">
    <property type="term" value="F:transcription coactivator activity"/>
    <property type="evidence" value="ECO:0007669"/>
    <property type="project" value="TreeGrafter"/>
</dbReference>
<dbReference type="InterPro" id="IPR031162">
    <property type="entry name" value="CBP_P300_HAT"/>
</dbReference>
<dbReference type="PROSITE" id="PS01359">
    <property type="entry name" value="ZF_PHD_1"/>
    <property type="match status" value="1"/>
</dbReference>
<dbReference type="PROSITE" id="PS50135">
    <property type="entry name" value="ZF_ZZ_2"/>
    <property type="match status" value="2"/>
</dbReference>
<evidence type="ECO:0000256" key="7">
    <source>
        <dbReference type="ARBA" id="ARBA00022771"/>
    </source>
</evidence>
<dbReference type="Pfam" id="PF08214">
    <property type="entry name" value="HAT_KAT11"/>
    <property type="match status" value="1"/>
</dbReference>
<dbReference type="SMART" id="SM00249">
    <property type="entry name" value="PHD"/>
    <property type="match status" value="1"/>
</dbReference>
<dbReference type="PANTHER" id="PTHR13808">
    <property type="entry name" value="CBP/P300-RELATED"/>
    <property type="match status" value="1"/>
</dbReference>
<dbReference type="SMART" id="SM01250">
    <property type="entry name" value="KAT11"/>
    <property type="match status" value="1"/>
</dbReference>
<feature type="region of interest" description="Disordered" evidence="17">
    <location>
        <begin position="1"/>
        <end position="28"/>
    </location>
</feature>
<dbReference type="GO" id="GO:0004402">
    <property type="term" value="F:histone acetyltransferase activity"/>
    <property type="evidence" value="ECO:0007669"/>
    <property type="project" value="InterPro"/>
</dbReference>
<organism evidence="21 22">
    <name type="scientific">Musa balbisiana</name>
    <name type="common">Banana</name>
    <dbReference type="NCBI Taxonomy" id="52838"/>
    <lineage>
        <taxon>Eukaryota</taxon>
        <taxon>Viridiplantae</taxon>
        <taxon>Streptophyta</taxon>
        <taxon>Embryophyta</taxon>
        <taxon>Tracheophyta</taxon>
        <taxon>Spermatophyta</taxon>
        <taxon>Magnoliopsida</taxon>
        <taxon>Liliopsida</taxon>
        <taxon>Zingiberales</taxon>
        <taxon>Musaceae</taxon>
        <taxon>Musa</taxon>
    </lineage>
</organism>
<keyword evidence="12" id="KW-0804">Transcription</keyword>
<dbReference type="STRING" id="52838.A0A4S8ITM4"/>
<dbReference type="Gene3D" id="3.30.60.90">
    <property type="match status" value="2"/>
</dbReference>
<evidence type="ECO:0000256" key="1">
    <source>
        <dbReference type="ARBA" id="ARBA00002581"/>
    </source>
</evidence>
<feature type="domain" description="TAZ-type" evidence="18">
    <location>
        <begin position="1605"/>
        <end position="1688"/>
    </location>
</feature>
<dbReference type="PROSITE" id="PS50134">
    <property type="entry name" value="ZF_TAZ"/>
    <property type="match status" value="2"/>
</dbReference>
<dbReference type="InterPro" id="IPR011011">
    <property type="entry name" value="Znf_FYVE_PHD"/>
</dbReference>
<dbReference type="GO" id="GO:0031490">
    <property type="term" value="F:chromatin DNA binding"/>
    <property type="evidence" value="ECO:0007669"/>
    <property type="project" value="TreeGrafter"/>
</dbReference>
<evidence type="ECO:0000313" key="22">
    <source>
        <dbReference type="Proteomes" id="UP000317650"/>
    </source>
</evidence>
<evidence type="ECO:0000259" key="20">
    <source>
        <dbReference type="PROSITE" id="PS51727"/>
    </source>
</evidence>
<keyword evidence="7 16" id="KW-0863">Zinc-finger</keyword>
<dbReference type="EMBL" id="PYDT01000008">
    <property type="protein sequence ID" value="THU52100.1"/>
    <property type="molecule type" value="Genomic_DNA"/>
</dbReference>
<dbReference type="GO" id="GO:0045944">
    <property type="term" value="P:positive regulation of transcription by RNA polymerase II"/>
    <property type="evidence" value="ECO:0007669"/>
    <property type="project" value="TreeGrafter"/>
</dbReference>
<keyword evidence="14" id="KW-0012">Acyltransferase</keyword>
<dbReference type="Gene3D" id="1.20.1020.10">
    <property type="entry name" value="TAZ domain"/>
    <property type="match status" value="2"/>
</dbReference>
<comment type="caution">
    <text evidence="21">The sequence shown here is derived from an EMBL/GenBank/DDBJ whole genome shotgun (WGS) entry which is preliminary data.</text>
</comment>
<dbReference type="GO" id="GO:0005667">
    <property type="term" value="C:transcription regulator complex"/>
    <property type="evidence" value="ECO:0007669"/>
    <property type="project" value="TreeGrafter"/>
</dbReference>
<evidence type="ECO:0000256" key="2">
    <source>
        <dbReference type="ARBA" id="ARBA00004123"/>
    </source>
</evidence>
<keyword evidence="13" id="KW-0539">Nucleus</keyword>
<dbReference type="FunFam" id="3.30.60.90:FF:000022">
    <property type="entry name" value="Histone acetyltransferase of the CBP family 12"/>
    <property type="match status" value="1"/>
</dbReference>
<sequence>MNAHAHLTGQISSQMSTQSSTQVSGPSQQIGNFMASQMQGLGPGPMDSELQKGRATMQQKIYNILQRKNQAYSEEWVRRVPELVWRLEDRIFRDAVTREVYLNLALDPVDHRLCSIIKNVLNNSRPLSHHITPSSAVSTMIPTPGISNNGSTNTAVQLENPTVTARNTAVAPQTKANMANLLSTANGPPDAGNNTSLNASDGTVCNGYQHQSANFGLGSGGSNIMSSVASTSIPRQFSQMIPTPGLNSQQAVSANSECSNGTGFSSTETPVAPQSLQQKKYAVSQSSHIFNSLGAQINAGMRSNVLHKGSPYGFSHALANGALGLIGNTMQLSGSAASEGVLTPNPYVSSPKPLQQHHQPRMPTSLSQQILPMVDDHNTVRTTDITHSESFHGPDSSSLSAMNNMNSVNLHHKLRANAGLLNYNASFKSTQLPLNIIPQLLDHSEKMNYQSSQSTREQLLQSQQHMQQSTQQPNQTYAQFVQNQHLLPQRQQQNQQIALMNDSLRKSSVTSNFGEQLIPSHSNVTCSEPLIQSAARHVQPPELQTQYQQNASAEGHAKNAQFLGHLPSPRDFHVSVSEGSLQLLHPHLQSDGFSENIGHISSELQADELLQFQWHPQPLKQAQMPEKQSCQQLQEELNQRIAGQDDTQQPNVSAREVDSGCEDSIKQQDYLKQMRWLLFLHHARRCPSRKGLCRESNCLKAQELIMHMDVCNNEQCRFPRCSQSRKLVRHICNCKVADCPVCIPVRDHIAANYKAHAHALSDTSVVTEIKTDSDGVRTDTIPTEDSGDRQPASKRMKVQHISPFLPKVEASVVCLPSGNQHCDFQETEALECKQTTVMISANSEVVLKMDEPTGSGHEQVPVFGSDISENKNLPTCEKDPSVSNSVNSHVKQENMVVDKMLDQSTIEIKQDPGNQTTDQITGNKSGKPKIKGVSLIELFTPEQIKEHIMGLRQWVGQSKAKAEKNQARERSMTENSCQLCAVEKLTFEPPPIYCSPCGARIKRNAFYYTIGSSETRHYFCIPCYNEARGETIEAEGSTFLKTKLEKKRNDEETEEWWVQCDKCEVWQHQVCALFNGRRNDGEAEFTCPNCCAKEIERGERKPLPQSAVLGAKDLPKTILSDHIERRLFRRLKQERQERSRHLGKNFDEVPGAEGLVVRVVSSVDKKLEVKQRFLEIFQEENYPKEFPYKSKAILLFQKIEGVEVCLFGMYVQEFGSECSFPNQRRVYLSYLDSVKYFRPEIKTVTGEALRTFVYHEILIGYLEYCKKRGFTSCYIWACPPLRGEDYILYCHPEIQKTPKSDKLREWYLTMLRKAAKENIVVDLTNLYDHFFITMGECKAKVTAARLPYFDGDYWPGAAEDMIYQLRQEEDGKKQLKRGKTKMTITKRALKAAGQTDLSGNASKDALLMQKLGETICPMKEDFIMVHLQHACTHCCILMVSGTRWVCNQCKNFQLCDKCHEAEQSVDERDRHPTNSREKHMLYPVENNDVPHDTKDKDDILESEFFDTRQAFLSLCQGNHYQYDTLRRAKHSSMMVLYHLHNPTAPAFVTTCNVCHHDIEAGQGWRCETCPDFDVCNACYQKGGIDHPHMLTNHPSTADRDAQNKEARAKRVLQLRKMLDLLVHASQCRSPQCQYPNCRKVKGLFRHGIQCRTRASGGCVLCKKIWYLLQIHSRACKESECSVPRCRDLKEHLRRLQQQSDSRRRAAVMEMMRQRAAEVAADTG</sequence>
<feature type="compositionally biased region" description="Polar residues" evidence="17">
    <location>
        <begin position="448"/>
        <end position="457"/>
    </location>
</feature>
<dbReference type="SMART" id="SM00291">
    <property type="entry name" value="ZnF_ZZ"/>
    <property type="match status" value="2"/>
</dbReference>
<dbReference type="Pfam" id="PF00628">
    <property type="entry name" value="PHD"/>
    <property type="match status" value="1"/>
</dbReference>
<dbReference type="EC" id="2.3.1.48" evidence="3"/>
<keyword evidence="10" id="KW-0805">Transcription regulation</keyword>
<dbReference type="InterPro" id="IPR013178">
    <property type="entry name" value="Histone_AcTrfase_Rtt109/CBP"/>
</dbReference>
<dbReference type="InterPro" id="IPR019787">
    <property type="entry name" value="Znf_PHD-finger"/>
</dbReference>
<dbReference type="InterPro" id="IPR000433">
    <property type="entry name" value="Znf_ZZ"/>
</dbReference>
<evidence type="ECO:0000256" key="6">
    <source>
        <dbReference type="ARBA" id="ARBA00022737"/>
    </source>
</evidence>
<feature type="domain" description="CBP/p300-type HAT" evidence="20">
    <location>
        <begin position="1108"/>
        <end position="1544"/>
    </location>
</feature>
<feature type="region of interest" description="Disordered" evidence="17">
    <location>
        <begin position="448"/>
        <end position="474"/>
    </location>
</feature>
<evidence type="ECO:0000256" key="4">
    <source>
        <dbReference type="ARBA" id="ARBA00022679"/>
    </source>
</evidence>
<evidence type="ECO:0000259" key="18">
    <source>
        <dbReference type="PROSITE" id="PS50134"/>
    </source>
</evidence>
<comment type="function">
    <text evidence="1">Acetyltransferase enzyme. Acetylates histones, giving a specific tag for transcriptional activation.</text>
</comment>
<evidence type="ECO:0000256" key="5">
    <source>
        <dbReference type="ARBA" id="ARBA00022723"/>
    </source>
</evidence>
<keyword evidence="11" id="KW-0010">Activator</keyword>
<dbReference type="InterPro" id="IPR043145">
    <property type="entry name" value="Znf_ZZ_sf"/>
</dbReference>
<dbReference type="Pfam" id="PF00569">
    <property type="entry name" value="ZZ"/>
    <property type="match status" value="1"/>
</dbReference>
<feature type="domain" description="TAZ-type" evidence="18">
    <location>
        <begin position="664"/>
        <end position="745"/>
    </location>
</feature>
<feature type="domain" description="ZZ-type" evidence="19">
    <location>
        <begin position="1426"/>
        <end position="1489"/>
    </location>
</feature>
<evidence type="ECO:0000256" key="12">
    <source>
        <dbReference type="ARBA" id="ARBA00023163"/>
    </source>
</evidence>
<evidence type="ECO:0000256" key="17">
    <source>
        <dbReference type="SAM" id="MobiDB-lite"/>
    </source>
</evidence>
<evidence type="ECO:0000256" key="3">
    <source>
        <dbReference type="ARBA" id="ARBA00013184"/>
    </source>
</evidence>
<evidence type="ECO:0000313" key="21">
    <source>
        <dbReference type="EMBL" id="THU52100.1"/>
    </source>
</evidence>
<dbReference type="InterPro" id="IPR035898">
    <property type="entry name" value="TAZ_dom_sf"/>
</dbReference>
<dbReference type="Gene3D" id="3.30.40.10">
    <property type="entry name" value="Zinc/RING finger domain, C3HC4 (zinc finger)"/>
    <property type="match status" value="1"/>
</dbReference>
<dbReference type="InterPro" id="IPR019786">
    <property type="entry name" value="Zinc_finger_PHD-type_CS"/>
</dbReference>
<evidence type="ECO:0000256" key="15">
    <source>
        <dbReference type="ARBA" id="ARBA00048017"/>
    </source>
</evidence>
<evidence type="ECO:0000256" key="14">
    <source>
        <dbReference type="ARBA" id="ARBA00023315"/>
    </source>
</evidence>
<dbReference type="PROSITE" id="PS51727">
    <property type="entry name" value="CBP_P300_HAT"/>
    <property type="match status" value="1"/>
</dbReference>
<keyword evidence="9" id="KW-0156">Chromatin regulator</keyword>
<gene>
    <name evidence="21" type="ORF">C4D60_Mb10t00440</name>
</gene>
<evidence type="ECO:0000256" key="10">
    <source>
        <dbReference type="ARBA" id="ARBA00023015"/>
    </source>
</evidence>
<dbReference type="SUPFAM" id="SSF57933">
    <property type="entry name" value="TAZ domain"/>
    <property type="match status" value="2"/>
</dbReference>
<comment type="subcellular location">
    <subcellularLocation>
        <location evidence="2">Nucleus</location>
    </subcellularLocation>
</comment>
<dbReference type="PROSITE" id="PS01357">
    <property type="entry name" value="ZF_ZZ_1"/>
    <property type="match status" value="1"/>
</dbReference>
<keyword evidence="8" id="KW-0862">Zinc</keyword>
<dbReference type="GO" id="GO:0008270">
    <property type="term" value="F:zinc ion binding"/>
    <property type="evidence" value="ECO:0007669"/>
    <property type="project" value="UniProtKB-KW"/>
</dbReference>
<accession>A0A4S8ITM4</accession>
<dbReference type="InterPro" id="IPR000197">
    <property type="entry name" value="Znf_TAZ"/>
</dbReference>
<keyword evidence="22" id="KW-1185">Reference proteome</keyword>
<dbReference type="Proteomes" id="UP000317650">
    <property type="component" value="Chromosome 10"/>
</dbReference>
<dbReference type="PANTHER" id="PTHR13808:SF1">
    <property type="entry name" value="HISTONE ACETYLTRANSFERASE"/>
    <property type="match status" value="1"/>
</dbReference>
<dbReference type="CDD" id="cd15614">
    <property type="entry name" value="PHD_HAC_like"/>
    <property type="match status" value="1"/>
</dbReference>
<keyword evidence="4" id="KW-0808">Transferase</keyword>
<dbReference type="SUPFAM" id="SSF57850">
    <property type="entry name" value="RING/U-box"/>
    <property type="match status" value="2"/>
</dbReference>
<dbReference type="GO" id="GO:0005634">
    <property type="term" value="C:nucleus"/>
    <property type="evidence" value="ECO:0007669"/>
    <property type="project" value="UniProtKB-SubCell"/>
</dbReference>